<dbReference type="InterPro" id="IPR005133">
    <property type="entry name" value="PhaG_MnhG_YufB"/>
</dbReference>
<dbReference type="GO" id="GO:0015385">
    <property type="term" value="F:sodium:proton antiporter activity"/>
    <property type="evidence" value="ECO:0007669"/>
    <property type="project" value="TreeGrafter"/>
</dbReference>
<gene>
    <name evidence="4" type="ORF">GCM10025874_25520</name>
</gene>
<feature type="compositionally biased region" description="Acidic residues" evidence="2">
    <location>
        <begin position="128"/>
        <end position="138"/>
    </location>
</feature>
<dbReference type="RefSeq" id="WP_284233256.1">
    <property type="nucleotide sequence ID" value="NZ_BSUL01000001.1"/>
</dbReference>
<evidence type="ECO:0000313" key="4">
    <source>
        <dbReference type="EMBL" id="GMA29299.1"/>
    </source>
</evidence>
<feature type="transmembrane region" description="Helical" evidence="3">
    <location>
        <begin position="12"/>
        <end position="34"/>
    </location>
</feature>
<keyword evidence="3" id="KW-0472">Membrane</keyword>
<organism evidence="4 5">
    <name type="scientific">Arenivirga flava</name>
    <dbReference type="NCBI Taxonomy" id="1930060"/>
    <lineage>
        <taxon>Bacteria</taxon>
        <taxon>Bacillati</taxon>
        <taxon>Actinomycetota</taxon>
        <taxon>Actinomycetes</taxon>
        <taxon>Micrococcales</taxon>
        <taxon>Microbacteriaceae</taxon>
        <taxon>Arenivirga</taxon>
    </lineage>
</organism>
<evidence type="ECO:0008006" key="6">
    <source>
        <dbReference type="Google" id="ProtNLM"/>
    </source>
</evidence>
<comment type="caution">
    <text evidence="4">The sequence shown here is derived from an EMBL/GenBank/DDBJ whole genome shotgun (WGS) entry which is preliminary data.</text>
</comment>
<dbReference type="Pfam" id="PF03334">
    <property type="entry name" value="PhaG_MnhG_YufB"/>
    <property type="match status" value="1"/>
</dbReference>
<name>A0AA37UHZ8_9MICO</name>
<dbReference type="EMBL" id="BSUL01000001">
    <property type="protein sequence ID" value="GMA29299.1"/>
    <property type="molecule type" value="Genomic_DNA"/>
</dbReference>
<dbReference type="NCBIfam" id="NF009314">
    <property type="entry name" value="PRK12674.1-2"/>
    <property type="match status" value="1"/>
</dbReference>
<dbReference type="PANTHER" id="PTHR34703">
    <property type="entry name" value="ANTIPORTER SUBUNIT MNHG2-RELATED"/>
    <property type="match status" value="1"/>
</dbReference>
<sequence length="152" mass="16004">MTTIDNARDVISIALILLGGLLAVAAGVGIVRFPDVLSRMHAATKPQNLGLFSILIAVGLQYPTPAVITTLVLIIGFQVLTSPVAAHMVGRAAYRAKAFPKDQLIVDELAERIERIEAAERASAGGTADEDADEDADDPSALRAADDADRTQ</sequence>
<evidence type="ECO:0000313" key="5">
    <source>
        <dbReference type="Proteomes" id="UP001157160"/>
    </source>
</evidence>
<dbReference type="NCBIfam" id="TIGR01300">
    <property type="entry name" value="CPA3_mnhG_phaG"/>
    <property type="match status" value="1"/>
</dbReference>
<reference evidence="4 5" key="1">
    <citation type="journal article" date="2014" name="Int. J. Syst. Evol. Microbiol.">
        <title>Complete genome sequence of Corynebacterium casei LMG S-19264T (=DSM 44701T), isolated from a smear-ripened cheese.</title>
        <authorList>
            <consortium name="US DOE Joint Genome Institute (JGI-PGF)"/>
            <person name="Walter F."/>
            <person name="Albersmeier A."/>
            <person name="Kalinowski J."/>
            <person name="Ruckert C."/>
        </authorList>
    </citation>
    <scope>NUCLEOTIDE SEQUENCE [LARGE SCALE GENOMIC DNA]</scope>
    <source>
        <strain evidence="4 5">NBRC 112289</strain>
    </source>
</reference>
<dbReference type="AlphaFoldDB" id="A0AA37UHZ8"/>
<keyword evidence="5" id="KW-1185">Reference proteome</keyword>
<accession>A0AA37UHZ8</accession>
<evidence type="ECO:0000256" key="2">
    <source>
        <dbReference type="SAM" id="MobiDB-lite"/>
    </source>
</evidence>
<dbReference type="PANTHER" id="PTHR34703:SF1">
    <property type="entry name" value="ANTIPORTER SUBUNIT MNHG2-RELATED"/>
    <property type="match status" value="1"/>
</dbReference>
<proteinExistence type="inferred from homology"/>
<dbReference type="Proteomes" id="UP001157160">
    <property type="component" value="Unassembled WGS sequence"/>
</dbReference>
<protein>
    <recommendedName>
        <fullName evidence="6">Na+/H+ antiporter subunit G</fullName>
    </recommendedName>
</protein>
<keyword evidence="3" id="KW-1133">Transmembrane helix</keyword>
<comment type="similarity">
    <text evidence="1">Belongs to the CPA3 antiporters (TC 2.A.63) subunit G family.</text>
</comment>
<evidence type="ECO:0000256" key="3">
    <source>
        <dbReference type="SAM" id="Phobius"/>
    </source>
</evidence>
<keyword evidence="3" id="KW-0812">Transmembrane</keyword>
<evidence type="ECO:0000256" key="1">
    <source>
        <dbReference type="ARBA" id="ARBA00008404"/>
    </source>
</evidence>
<feature type="region of interest" description="Disordered" evidence="2">
    <location>
        <begin position="120"/>
        <end position="152"/>
    </location>
</feature>